<accession>A0A1S6ISA3</accession>
<name>A0A1S6ISA3_9LACT</name>
<proteinExistence type="predicted"/>
<evidence type="ECO:0000313" key="2">
    <source>
        <dbReference type="EMBL" id="AQS54422.1"/>
    </source>
</evidence>
<dbReference type="Proteomes" id="UP000188993">
    <property type="component" value="Plasmid unnamed"/>
</dbReference>
<dbReference type="RefSeq" id="WP_062471978.1">
    <property type="nucleotide sequence ID" value="NZ_CP019729.1"/>
</dbReference>
<gene>
    <name evidence="2" type="ORF">BW727_200019</name>
</gene>
<dbReference type="KEGG" id="jda:BW727_200019"/>
<feature type="transmembrane region" description="Helical" evidence="1">
    <location>
        <begin position="76"/>
        <end position="98"/>
    </location>
</feature>
<keyword evidence="1" id="KW-0812">Transmembrane</keyword>
<protein>
    <submittedName>
        <fullName evidence="2">Uncharacterized protein</fullName>
    </submittedName>
</protein>
<keyword evidence="2" id="KW-0614">Plasmid</keyword>
<keyword evidence="1" id="KW-0472">Membrane</keyword>
<dbReference type="EMBL" id="CP019729">
    <property type="protein sequence ID" value="AQS54422.1"/>
    <property type="molecule type" value="Genomic_DNA"/>
</dbReference>
<dbReference type="OrthoDB" id="2389766at2"/>
<evidence type="ECO:0000313" key="3">
    <source>
        <dbReference type="Proteomes" id="UP000188993"/>
    </source>
</evidence>
<organism evidence="2 3">
    <name type="scientific">Jeotgalibaca dankookensis</name>
    <dbReference type="NCBI Taxonomy" id="708126"/>
    <lineage>
        <taxon>Bacteria</taxon>
        <taxon>Bacillati</taxon>
        <taxon>Bacillota</taxon>
        <taxon>Bacilli</taxon>
        <taxon>Lactobacillales</taxon>
        <taxon>Carnobacteriaceae</taxon>
        <taxon>Jeotgalibaca</taxon>
    </lineage>
</organism>
<evidence type="ECO:0000256" key="1">
    <source>
        <dbReference type="SAM" id="Phobius"/>
    </source>
</evidence>
<dbReference type="AlphaFoldDB" id="A0A1S6ISA3"/>
<keyword evidence="3" id="KW-1185">Reference proteome</keyword>
<reference evidence="2 3" key="1">
    <citation type="journal article" date="2014" name="Int. J. Syst. Evol. Microbiol.">
        <title>Jeotgalibaca dankookensis gen. nov., sp. nov., a member of the family Carnobacteriaceae, isolated from seujeot (Korean traditional food).</title>
        <authorList>
            <person name="Lee D.G."/>
            <person name="Trujillo M.E."/>
            <person name="Kang H."/>
            <person name="Ahn T.Y."/>
        </authorList>
    </citation>
    <scope>NUCLEOTIDE SEQUENCE [LARGE SCALE GENOMIC DNA]</scope>
    <source>
        <strain evidence="2 3">EX-07</strain>
        <plasmid evidence="3">Plasmid</plasmid>
    </source>
</reference>
<keyword evidence="1" id="KW-1133">Transmembrane helix</keyword>
<feature type="transmembrane region" description="Helical" evidence="1">
    <location>
        <begin position="104"/>
        <end position="123"/>
    </location>
</feature>
<sequence length="133" mass="15008">MSVTIKRRTGWLGSFSNITVLLNGEKVAKIADYQVLELSIQNKNADLQVTQYGFKSNKISVTEGNMVEITATKSSYILYYTIVLFILLLSISTTLNVIPLTTYSVLLLLGFLLFIGSFFFVTMHNLKVINQYH</sequence>
<geneLocation type="plasmid" evidence="3"/>